<organism evidence="1">
    <name type="scientific">marine sediment metagenome</name>
    <dbReference type="NCBI Taxonomy" id="412755"/>
    <lineage>
        <taxon>unclassified sequences</taxon>
        <taxon>metagenomes</taxon>
        <taxon>ecological metagenomes</taxon>
    </lineage>
</organism>
<comment type="caution">
    <text evidence="1">The sequence shown here is derived from an EMBL/GenBank/DDBJ whole genome shotgun (WGS) entry which is preliminary data.</text>
</comment>
<evidence type="ECO:0000313" key="1">
    <source>
        <dbReference type="EMBL" id="GAI95611.1"/>
    </source>
</evidence>
<gene>
    <name evidence="1" type="ORF">S12H4_36988</name>
</gene>
<name>X1TW58_9ZZZZ</name>
<reference evidence="1" key="1">
    <citation type="journal article" date="2014" name="Front. Microbiol.">
        <title>High frequency of phylogenetically diverse reductive dehalogenase-homologous genes in deep subseafloor sedimentary metagenomes.</title>
        <authorList>
            <person name="Kawai M."/>
            <person name="Futagami T."/>
            <person name="Toyoda A."/>
            <person name="Takaki Y."/>
            <person name="Nishi S."/>
            <person name="Hori S."/>
            <person name="Arai W."/>
            <person name="Tsubouchi T."/>
            <person name="Morono Y."/>
            <person name="Uchiyama I."/>
            <person name="Ito T."/>
            <person name="Fujiyama A."/>
            <person name="Inagaki F."/>
            <person name="Takami H."/>
        </authorList>
    </citation>
    <scope>NUCLEOTIDE SEQUENCE</scope>
    <source>
        <strain evidence="1">Expedition CK06-06</strain>
    </source>
</reference>
<dbReference type="AlphaFoldDB" id="X1TW58"/>
<proteinExistence type="predicted"/>
<feature type="non-terminal residue" evidence="1">
    <location>
        <position position="257"/>
    </location>
</feature>
<dbReference type="EMBL" id="BARW01022102">
    <property type="protein sequence ID" value="GAI95611.1"/>
    <property type="molecule type" value="Genomic_DNA"/>
</dbReference>
<sequence length="257" mass="29767">MTSRECILVTFDGKKAEKISWIPLCSRTFFLSIPEYRKKFKPMSPAGSQPGLSKELIWEELEFRVKFYQKIGADFMDWGGGWREGREYTVEKEKKANVKIIQKIKNDKFIDIYETPIGTLKQEFVFSDNRSTVLACTPLLKNKKDYKVYKYILESSIICRPNYEKSKKWLDIVGESGVIFRAGPIAPIQDWIFTVLGVEGVVYGLRDHRTELEELIKLQHRRNFEICRILSVSPLKIFLNAGVIGTGEISPSIFENY</sequence>
<protein>
    <submittedName>
        <fullName evidence="1">Uncharacterized protein</fullName>
    </submittedName>
</protein>
<accession>X1TW58</accession>